<reference evidence="2" key="1">
    <citation type="submission" date="2017-11" db="EMBL/GenBank/DDBJ databases">
        <title>Complete genome sequence of Moraxella osloensis NP7 isolated from human skin.</title>
        <authorList>
            <person name="Lee K."/>
            <person name="Lim J.Y."/>
            <person name="Hwang I."/>
        </authorList>
    </citation>
    <scope>NUCLEOTIDE SEQUENCE [LARGE SCALE GENOMIC DNA]</scope>
    <source>
        <strain evidence="2">NP7</strain>
    </source>
</reference>
<organism evidence="1 2">
    <name type="scientific">Faucicola osloensis</name>
    <name type="common">Moraxella osloensis</name>
    <dbReference type="NCBI Taxonomy" id="34062"/>
    <lineage>
        <taxon>Bacteria</taxon>
        <taxon>Pseudomonadati</taxon>
        <taxon>Pseudomonadota</taxon>
        <taxon>Gammaproteobacteria</taxon>
        <taxon>Moraxellales</taxon>
        <taxon>Moraxellaceae</taxon>
        <taxon>Faucicola</taxon>
    </lineage>
</organism>
<evidence type="ECO:0000313" key="1">
    <source>
        <dbReference type="EMBL" id="ATW71247.1"/>
    </source>
</evidence>
<name>A0A2I5HRY8_FAUOS</name>
<dbReference type="EMBL" id="CP024443">
    <property type="protein sequence ID" value="ATW71247.1"/>
    <property type="molecule type" value="Genomic_DNA"/>
</dbReference>
<dbReference type="RefSeq" id="WP_100270640.1">
    <property type="nucleotide sequence ID" value="NZ_CP024443.1"/>
</dbReference>
<gene>
    <name evidence="1" type="ORF">NP7_13060</name>
</gene>
<proteinExistence type="predicted"/>
<protein>
    <submittedName>
        <fullName evidence="1">Uncharacterized protein</fullName>
    </submittedName>
</protein>
<sequence>MYAANHDHCVWRRAYIHLTTKQPVMIDDNSFAKKTPDFTPIAKSLDNINDNINDNIIKQAQKLMAVKINVSHKKTAQIHDLGGFLNGF</sequence>
<dbReference type="AlphaFoldDB" id="A0A2I5HRY8"/>
<dbReference type="Proteomes" id="UP000229340">
    <property type="component" value="Chromosome"/>
</dbReference>
<evidence type="ECO:0000313" key="2">
    <source>
        <dbReference type="Proteomes" id="UP000229340"/>
    </source>
</evidence>
<accession>A0A2I5HRY8</accession>